<gene>
    <name evidence="4" type="ORF">DDZ13_09100</name>
</gene>
<dbReference type="OrthoDB" id="9784339at2"/>
<protein>
    <recommendedName>
        <fullName evidence="1">protein-tyrosine-phosphatase</fullName>
        <ecNumber evidence="1">3.1.3.48</ecNumber>
    </recommendedName>
</protein>
<dbReference type="SUPFAM" id="SSF52788">
    <property type="entry name" value="Phosphotyrosine protein phosphatases I"/>
    <property type="match status" value="1"/>
</dbReference>
<sequence>MSERNLILMICTGNVCRSPMAEKLLQHALAAEGEPLNQLEVLSAGVAAGYGDPASKNSVAALKKVQLDLTKHKSQPLTDELIENAFAIFGMTSSHIDVLHHYYPKLPERVHLLRGFMDVEQGDQIPDPIGQDFAAYSACRDAMIEAIPSVVQYLKAEYK</sequence>
<dbReference type="InParanoid" id="A0A317ZIX9"/>
<evidence type="ECO:0000256" key="2">
    <source>
        <dbReference type="ARBA" id="ARBA00051722"/>
    </source>
</evidence>
<feature type="domain" description="Phosphotyrosine protein phosphatase I" evidence="3">
    <location>
        <begin position="5"/>
        <end position="156"/>
    </location>
</feature>
<dbReference type="EC" id="3.1.3.48" evidence="1"/>
<accession>A0A317ZIX9</accession>
<dbReference type="RefSeq" id="WP_110131133.1">
    <property type="nucleotide sequence ID" value="NZ_QHJQ01000005.1"/>
</dbReference>
<dbReference type="Gene3D" id="3.40.50.2300">
    <property type="match status" value="1"/>
</dbReference>
<evidence type="ECO:0000259" key="3">
    <source>
        <dbReference type="SMART" id="SM00226"/>
    </source>
</evidence>
<dbReference type="InterPro" id="IPR036196">
    <property type="entry name" value="Ptyr_pPase_sf"/>
</dbReference>
<dbReference type="Pfam" id="PF01451">
    <property type="entry name" value="LMWPc"/>
    <property type="match status" value="1"/>
</dbReference>
<dbReference type="FunCoup" id="A0A317ZIX9">
    <property type="interactions" value="333"/>
</dbReference>
<dbReference type="GO" id="GO:0004725">
    <property type="term" value="F:protein tyrosine phosphatase activity"/>
    <property type="evidence" value="ECO:0007669"/>
    <property type="project" value="UniProtKB-EC"/>
</dbReference>
<proteinExistence type="predicted"/>
<dbReference type="AlphaFoldDB" id="A0A317ZIX9"/>
<evidence type="ECO:0000313" key="5">
    <source>
        <dbReference type="Proteomes" id="UP000247099"/>
    </source>
</evidence>
<dbReference type="InterPro" id="IPR023485">
    <property type="entry name" value="Ptyr_pPase"/>
</dbReference>
<dbReference type="Proteomes" id="UP000247099">
    <property type="component" value="Unassembled WGS sequence"/>
</dbReference>
<evidence type="ECO:0000313" key="4">
    <source>
        <dbReference type="EMBL" id="PXA04183.1"/>
    </source>
</evidence>
<evidence type="ECO:0000256" key="1">
    <source>
        <dbReference type="ARBA" id="ARBA00013064"/>
    </source>
</evidence>
<dbReference type="InterPro" id="IPR050438">
    <property type="entry name" value="LMW_PTPase"/>
</dbReference>
<keyword evidence="5" id="KW-1185">Reference proteome</keyword>
<comment type="caution">
    <text evidence="4">The sequence shown here is derived from an EMBL/GenBank/DDBJ whole genome shotgun (WGS) entry which is preliminary data.</text>
</comment>
<reference evidence="4 5" key="1">
    <citation type="submission" date="2018-05" db="EMBL/GenBank/DDBJ databases">
        <title>Coraliomargarita sinensis sp. nov., isolated from a marine solar saltern.</title>
        <authorList>
            <person name="Zhou L.Y."/>
        </authorList>
    </citation>
    <scope>NUCLEOTIDE SEQUENCE [LARGE SCALE GENOMIC DNA]</scope>
    <source>
        <strain evidence="4 5">WN38</strain>
    </source>
</reference>
<dbReference type="PANTHER" id="PTHR11717">
    <property type="entry name" value="LOW MOLECULAR WEIGHT PROTEIN TYROSINE PHOSPHATASE"/>
    <property type="match status" value="1"/>
</dbReference>
<dbReference type="PANTHER" id="PTHR11717:SF31">
    <property type="entry name" value="LOW MOLECULAR WEIGHT PROTEIN-TYROSINE-PHOSPHATASE ETP-RELATED"/>
    <property type="match status" value="1"/>
</dbReference>
<organism evidence="4 5">
    <name type="scientific">Coraliomargarita sinensis</name>
    <dbReference type="NCBI Taxonomy" id="2174842"/>
    <lineage>
        <taxon>Bacteria</taxon>
        <taxon>Pseudomonadati</taxon>
        <taxon>Verrucomicrobiota</taxon>
        <taxon>Opitutia</taxon>
        <taxon>Puniceicoccales</taxon>
        <taxon>Coraliomargaritaceae</taxon>
        <taxon>Coraliomargarita</taxon>
    </lineage>
</organism>
<dbReference type="EMBL" id="QHJQ01000005">
    <property type="protein sequence ID" value="PXA04183.1"/>
    <property type="molecule type" value="Genomic_DNA"/>
</dbReference>
<comment type="catalytic activity">
    <reaction evidence="2">
        <text>O-phospho-L-tyrosyl-[protein] + H2O = L-tyrosyl-[protein] + phosphate</text>
        <dbReference type="Rhea" id="RHEA:10684"/>
        <dbReference type="Rhea" id="RHEA-COMP:10136"/>
        <dbReference type="Rhea" id="RHEA-COMP:20101"/>
        <dbReference type="ChEBI" id="CHEBI:15377"/>
        <dbReference type="ChEBI" id="CHEBI:43474"/>
        <dbReference type="ChEBI" id="CHEBI:46858"/>
        <dbReference type="ChEBI" id="CHEBI:61978"/>
        <dbReference type="EC" id="3.1.3.48"/>
    </reaction>
</comment>
<dbReference type="SMART" id="SM00226">
    <property type="entry name" value="LMWPc"/>
    <property type="match status" value="1"/>
</dbReference>
<name>A0A317ZIX9_9BACT</name>